<name>A0A5J6MKU7_9PROT</name>
<sequence>MRPKAAAKDRNMRGDVLKMVRNGGILALAVGGVNRGPPVLFWSAANGRCASIVANPGQAPGGSRRPALDGLRQTG</sequence>
<organism evidence="2 3">
    <name type="scientific">Hypericibacter terrae</name>
    <dbReference type="NCBI Taxonomy" id="2602015"/>
    <lineage>
        <taxon>Bacteria</taxon>
        <taxon>Pseudomonadati</taxon>
        <taxon>Pseudomonadota</taxon>
        <taxon>Alphaproteobacteria</taxon>
        <taxon>Rhodospirillales</taxon>
        <taxon>Dongiaceae</taxon>
        <taxon>Hypericibacter</taxon>
    </lineage>
</organism>
<dbReference type="EMBL" id="CP042906">
    <property type="protein sequence ID" value="QEX17807.1"/>
    <property type="molecule type" value="Genomic_DNA"/>
</dbReference>
<keyword evidence="3" id="KW-1185">Reference proteome</keyword>
<dbReference type="KEGG" id="htq:FRZ44_31100"/>
<evidence type="ECO:0000313" key="3">
    <source>
        <dbReference type="Proteomes" id="UP000326202"/>
    </source>
</evidence>
<reference evidence="2 3" key="1">
    <citation type="submission" date="2019-08" db="EMBL/GenBank/DDBJ databases">
        <title>Hyperibacter terrae gen. nov., sp. nov. and Hyperibacter viscosus sp. nov., two new members in the family Rhodospirillaceae isolated from the rhizosphere of Hypericum perforatum.</title>
        <authorList>
            <person name="Noviana Z."/>
        </authorList>
    </citation>
    <scope>NUCLEOTIDE SEQUENCE [LARGE SCALE GENOMIC DNA]</scope>
    <source>
        <strain evidence="2 3">R5913</strain>
    </source>
</reference>
<evidence type="ECO:0000313" key="2">
    <source>
        <dbReference type="EMBL" id="QEX17807.1"/>
    </source>
</evidence>
<dbReference type="Proteomes" id="UP000326202">
    <property type="component" value="Chromosome"/>
</dbReference>
<evidence type="ECO:0000256" key="1">
    <source>
        <dbReference type="SAM" id="MobiDB-lite"/>
    </source>
</evidence>
<feature type="region of interest" description="Disordered" evidence="1">
    <location>
        <begin position="54"/>
        <end position="75"/>
    </location>
</feature>
<accession>A0A5J6MKU7</accession>
<dbReference type="AlphaFoldDB" id="A0A5J6MKU7"/>
<gene>
    <name evidence="2" type="ORF">FRZ44_31100</name>
</gene>
<protein>
    <submittedName>
        <fullName evidence="2">Uncharacterized protein</fullName>
    </submittedName>
</protein>
<proteinExistence type="predicted"/>